<dbReference type="Pfam" id="PF00665">
    <property type="entry name" value="rve"/>
    <property type="match status" value="1"/>
</dbReference>
<dbReference type="PANTHER" id="PTHR37984">
    <property type="entry name" value="PROTEIN CBG26694"/>
    <property type="match status" value="1"/>
</dbReference>
<keyword evidence="6" id="KW-0695">RNA-directed DNA polymerase</keyword>
<dbReference type="InterPro" id="IPR036397">
    <property type="entry name" value="RNaseH_sf"/>
</dbReference>
<keyword evidence="2" id="KW-0548">Nucleotidyltransferase</keyword>
<dbReference type="GO" id="GO:0016787">
    <property type="term" value="F:hydrolase activity"/>
    <property type="evidence" value="ECO:0007669"/>
    <property type="project" value="UniProtKB-KW"/>
</dbReference>
<dbReference type="FunFam" id="3.30.70.270:FF:000020">
    <property type="entry name" value="Transposon Tf2-6 polyprotein-like Protein"/>
    <property type="match status" value="1"/>
</dbReference>
<evidence type="ECO:0000256" key="5">
    <source>
        <dbReference type="ARBA" id="ARBA00022801"/>
    </source>
</evidence>
<evidence type="ECO:0000256" key="6">
    <source>
        <dbReference type="ARBA" id="ARBA00022918"/>
    </source>
</evidence>
<feature type="compositionally biased region" description="Acidic residues" evidence="8">
    <location>
        <begin position="699"/>
        <end position="711"/>
    </location>
</feature>
<keyword evidence="5" id="KW-0378">Hydrolase</keyword>
<dbReference type="Gene3D" id="3.10.20.370">
    <property type="match status" value="1"/>
</dbReference>
<evidence type="ECO:0000256" key="8">
    <source>
        <dbReference type="SAM" id="MobiDB-lite"/>
    </source>
</evidence>
<evidence type="ECO:0000313" key="10">
    <source>
        <dbReference type="Proteomes" id="UP000001554"/>
    </source>
</evidence>
<keyword evidence="1" id="KW-0808">Transferase</keyword>
<dbReference type="Pfam" id="PF17917">
    <property type="entry name" value="RT_RNaseH"/>
    <property type="match status" value="1"/>
</dbReference>
<dbReference type="InterPro" id="IPR012337">
    <property type="entry name" value="RNaseH-like_sf"/>
</dbReference>
<protein>
    <recommendedName>
        <fullName evidence="7">Gypsy retrotransposon integrase-like protein 1</fullName>
    </recommendedName>
</protein>
<dbReference type="InterPro" id="IPR001584">
    <property type="entry name" value="Integrase_cat-core"/>
</dbReference>
<dbReference type="RefSeq" id="XP_035664236.1">
    <property type="nucleotide sequence ID" value="XM_035808343.1"/>
</dbReference>
<dbReference type="SUPFAM" id="SSF53098">
    <property type="entry name" value="Ribonuclease H-like"/>
    <property type="match status" value="1"/>
</dbReference>
<dbReference type="PANTHER" id="PTHR37984:SF15">
    <property type="entry name" value="INTEGRASE CATALYTIC DOMAIN-CONTAINING PROTEIN"/>
    <property type="match status" value="1"/>
</dbReference>
<evidence type="ECO:0000256" key="3">
    <source>
        <dbReference type="ARBA" id="ARBA00022722"/>
    </source>
</evidence>
<feature type="compositionally biased region" description="Basic and acidic residues" evidence="8">
    <location>
        <begin position="653"/>
        <end position="671"/>
    </location>
</feature>
<keyword evidence="4" id="KW-0255">Endonuclease</keyword>
<dbReference type="InterPro" id="IPR043128">
    <property type="entry name" value="Rev_trsase/Diguanyl_cyclase"/>
</dbReference>
<keyword evidence="10" id="KW-1185">Reference proteome</keyword>
<dbReference type="PROSITE" id="PS50994">
    <property type="entry name" value="INTEGRASE"/>
    <property type="match status" value="1"/>
</dbReference>
<dbReference type="InterPro" id="IPR050951">
    <property type="entry name" value="Retrovirus_Pol_polyprotein"/>
</dbReference>
<dbReference type="InterPro" id="IPR041588">
    <property type="entry name" value="Integrase_H2C2"/>
</dbReference>
<dbReference type="SUPFAM" id="SSF56672">
    <property type="entry name" value="DNA/RNA polymerases"/>
    <property type="match status" value="1"/>
</dbReference>
<dbReference type="Gene3D" id="3.30.70.270">
    <property type="match status" value="2"/>
</dbReference>
<evidence type="ECO:0000313" key="11">
    <source>
        <dbReference type="RefSeq" id="XP_035664236.1"/>
    </source>
</evidence>
<dbReference type="FunFam" id="3.10.20.370:FF:000001">
    <property type="entry name" value="Retrovirus-related Pol polyprotein from transposon 17.6-like protein"/>
    <property type="match status" value="1"/>
</dbReference>
<evidence type="ECO:0000256" key="1">
    <source>
        <dbReference type="ARBA" id="ARBA00022679"/>
    </source>
</evidence>
<evidence type="ECO:0000259" key="9">
    <source>
        <dbReference type="PROSITE" id="PS50994"/>
    </source>
</evidence>
<feature type="compositionally biased region" description="Basic and acidic residues" evidence="8">
    <location>
        <begin position="678"/>
        <end position="692"/>
    </location>
</feature>
<sequence>MVYSEGFESHVERIRRVLRRFQEHGCKLKPKKCVMFRRQVRYVGKLVTADGYTMDPEDTAAVKAIRDKKPTTVGDVRRVLGFLGYYRTYIKDFSRIAKPLYDLLSDSAAKQPVQWTEEHQDILNQLTEQLTSPPVMAYPDFEKPFILHTDASANGLGAVLYQQQEGKLRVIAYGSRTLSPAEKNYHMHSGKLEFLALKWSITEKFRDYLYHAPSFEVYTDNNPLTYVLSTAKLNATGHRWVAELVDYNFSIKYRPGKANADADVLSRWKKLQIDDEGILRRRAGPVLQVVLPKEYRNIVYQELHDKMGHLGADRVVSLARQRFYWPKMQRDIVEYCTSKCQCIKRRKPNIPDKAPLTNIITTEPLQLVSIDYVHLERSKGGYEYILVVVDHFTRFAQACATRNKSGRTAAEKLFNDFIPRFGYPLKIHHDQGAEFENRLFQRLHQLSGVSPSRTTPYHPQGNGQVERFNRTLLAMLRALPESQKTDWKASLNKVVHAYNCTRHESTGYSPHFLLYGHHPRLPVDLMFGIEDKENEVQSYPEYAKKWKRGMQEAYRIASQHARKTGAKGKKQYDRRVHGLSLSSGDRVLVRNMTDRGGPGKLRSHWEDKVHIIVKQKGKDIPVYEVRPECREGRSRVLHRNMLLPCDGLPLEVPVDKQSKEKTPQREDKRSDNEEEELADNRVEIGAEQEDQRGSTGSERDEETDVEVESEDQPCVSQGAEDVPDPAEVEENRPRRNRRPPRTLTYDGMQRTADPDLFSSMFNSPKN</sequence>
<accession>A0A9J7KBK5</accession>
<dbReference type="FunFam" id="3.30.420.10:FF:000032">
    <property type="entry name" value="Retrovirus-related Pol polyprotein from transposon 297-like Protein"/>
    <property type="match status" value="1"/>
</dbReference>
<dbReference type="Gene3D" id="3.30.420.10">
    <property type="entry name" value="Ribonuclease H-like superfamily/Ribonuclease H"/>
    <property type="match status" value="1"/>
</dbReference>
<name>A0A9J7KBK5_BRAFL</name>
<evidence type="ECO:0000256" key="4">
    <source>
        <dbReference type="ARBA" id="ARBA00022759"/>
    </source>
</evidence>
<feature type="region of interest" description="Disordered" evidence="8">
    <location>
        <begin position="646"/>
        <end position="766"/>
    </location>
</feature>
<dbReference type="InterPro" id="IPR043502">
    <property type="entry name" value="DNA/RNA_pol_sf"/>
</dbReference>
<dbReference type="KEGG" id="bfo:118407810"/>
<dbReference type="GeneID" id="118407810"/>
<dbReference type="GO" id="GO:0004519">
    <property type="term" value="F:endonuclease activity"/>
    <property type="evidence" value="ECO:0007669"/>
    <property type="project" value="UniProtKB-KW"/>
</dbReference>
<dbReference type="Gene3D" id="1.10.340.70">
    <property type="match status" value="1"/>
</dbReference>
<dbReference type="GO" id="GO:0003964">
    <property type="term" value="F:RNA-directed DNA polymerase activity"/>
    <property type="evidence" value="ECO:0007669"/>
    <property type="project" value="UniProtKB-KW"/>
</dbReference>
<dbReference type="AlphaFoldDB" id="A0A9J7KBK5"/>
<dbReference type="OMA" id="KICVPYL"/>
<dbReference type="GO" id="GO:0003676">
    <property type="term" value="F:nucleic acid binding"/>
    <property type="evidence" value="ECO:0007669"/>
    <property type="project" value="InterPro"/>
</dbReference>
<dbReference type="GO" id="GO:0015074">
    <property type="term" value="P:DNA integration"/>
    <property type="evidence" value="ECO:0007669"/>
    <property type="project" value="InterPro"/>
</dbReference>
<dbReference type="Pfam" id="PF17921">
    <property type="entry name" value="Integrase_H2C2"/>
    <property type="match status" value="1"/>
</dbReference>
<organism evidence="10 11">
    <name type="scientific">Branchiostoma floridae</name>
    <name type="common">Florida lancelet</name>
    <name type="synonym">Amphioxus</name>
    <dbReference type="NCBI Taxonomy" id="7739"/>
    <lineage>
        <taxon>Eukaryota</taxon>
        <taxon>Metazoa</taxon>
        <taxon>Chordata</taxon>
        <taxon>Cephalochordata</taxon>
        <taxon>Leptocardii</taxon>
        <taxon>Amphioxiformes</taxon>
        <taxon>Branchiostomatidae</taxon>
        <taxon>Branchiostoma</taxon>
    </lineage>
</organism>
<evidence type="ECO:0000256" key="2">
    <source>
        <dbReference type="ARBA" id="ARBA00022695"/>
    </source>
</evidence>
<dbReference type="FunFam" id="1.10.340.70:FF:000001">
    <property type="entry name" value="Retrovirus-related Pol polyprotein from transposon gypsy-like Protein"/>
    <property type="match status" value="1"/>
</dbReference>
<gene>
    <name evidence="11" type="primary">LOC118407810</name>
</gene>
<reference evidence="11" key="1">
    <citation type="submission" date="2025-08" db="UniProtKB">
        <authorList>
            <consortium name="RefSeq"/>
        </authorList>
    </citation>
    <scope>IDENTIFICATION</scope>
    <source>
        <strain evidence="11">S238N-H82</strain>
        <tissue evidence="11">Testes</tissue>
    </source>
</reference>
<dbReference type="CDD" id="cd09274">
    <property type="entry name" value="RNase_HI_RT_Ty3"/>
    <property type="match status" value="1"/>
</dbReference>
<dbReference type="Proteomes" id="UP000001554">
    <property type="component" value="Unplaced"/>
</dbReference>
<dbReference type="InterPro" id="IPR041373">
    <property type="entry name" value="RT_RNaseH"/>
</dbReference>
<proteinExistence type="predicted"/>
<evidence type="ECO:0000256" key="7">
    <source>
        <dbReference type="ARBA" id="ARBA00039658"/>
    </source>
</evidence>
<keyword evidence="3" id="KW-0540">Nuclease</keyword>
<feature type="domain" description="Integrase catalytic" evidence="9">
    <location>
        <begin position="360"/>
        <end position="518"/>
    </location>
</feature>
<dbReference type="OrthoDB" id="4369127at2759"/>